<name>A0ABS3M0Z2_9PROT</name>
<accession>A0ABS3M0Z2</accession>
<keyword evidence="1" id="KW-1133">Transmembrane helix</keyword>
<feature type="transmembrane region" description="Helical" evidence="1">
    <location>
        <begin position="151"/>
        <end position="168"/>
    </location>
</feature>
<dbReference type="RefSeq" id="WP_207883826.1">
    <property type="nucleotide sequence ID" value="NZ_JAFVMF010000031.1"/>
</dbReference>
<feature type="transmembrane region" description="Helical" evidence="1">
    <location>
        <begin position="174"/>
        <end position="193"/>
    </location>
</feature>
<keyword evidence="3" id="KW-1185">Reference proteome</keyword>
<feature type="transmembrane region" description="Helical" evidence="1">
    <location>
        <begin position="78"/>
        <end position="97"/>
    </location>
</feature>
<evidence type="ECO:0000256" key="1">
    <source>
        <dbReference type="SAM" id="Phobius"/>
    </source>
</evidence>
<evidence type="ECO:0000313" key="3">
    <source>
        <dbReference type="Proteomes" id="UP000664771"/>
    </source>
</evidence>
<keyword evidence="1" id="KW-0472">Membrane</keyword>
<feature type="transmembrane region" description="Helical" evidence="1">
    <location>
        <begin position="109"/>
        <end position="131"/>
    </location>
</feature>
<dbReference type="InterPro" id="IPR016174">
    <property type="entry name" value="Di-haem_cyt_TM"/>
</dbReference>
<dbReference type="SUPFAM" id="SSF81342">
    <property type="entry name" value="Transmembrane di-heme cytochromes"/>
    <property type="match status" value="1"/>
</dbReference>
<dbReference type="Proteomes" id="UP000664771">
    <property type="component" value="Unassembled WGS sequence"/>
</dbReference>
<feature type="transmembrane region" description="Helical" evidence="1">
    <location>
        <begin position="36"/>
        <end position="57"/>
    </location>
</feature>
<feature type="transmembrane region" description="Helical" evidence="1">
    <location>
        <begin position="214"/>
        <end position="239"/>
    </location>
</feature>
<proteinExistence type="predicted"/>
<evidence type="ECO:0000313" key="2">
    <source>
        <dbReference type="EMBL" id="MBO1361823.1"/>
    </source>
</evidence>
<dbReference type="EMBL" id="JAFVMF010000031">
    <property type="protein sequence ID" value="MBO1361823.1"/>
    <property type="molecule type" value="Genomic_DNA"/>
</dbReference>
<protein>
    <recommendedName>
        <fullName evidence="4">Ferric oxidoreductase domain-containing protein</fullName>
    </recommendedName>
</protein>
<feature type="transmembrane region" description="Helical" evidence="1">
    <location>
        <begin position="12"/>
        <end position="30"/>
    </location>
</feature>
<reference evidence="2 3" key="1">
    <citation type="submission" date="2021-03" db="EMBL/GenBank/DDBJ databases">
        <title>The complete genome sequence of Acetobacter sacchari TBRC 11175.</title>
        <authorList>
            <person name="Charoenyingcharoen P."/>
            <person name="Yukphan P."/>
        </authorList>
    </citation>
    <scope>NUCLEOTIDE SEQUENCE [LARGE SCALE GENOMIC DNA]</scope>
    <source>
        <strain evidence="2 3">TBRC 11175</strain>
    </source>
</reference>
<gene>
    <name evidence="2" type="ORF">J2D73_18735</name>
</gene>
<evidence type="ECO:0008006" key="4">
    <source>
        <dbReference type="Google" id="ProtNLM"/>
    </source>
</evidence>
<comment type="caution">
    <text evidence="2">The sequence shown here is derived from an EMBL/GenBank/DDBJ whole genome shotgun (WGS) entry which is preliminary data.</text>
</comment>
<keyword evidence="1" id="KW-0812">Transmembrane</keyword>
<organism evidence="2 3">
    <name type="scientific">Acetobacter sacchari</name>
    <dbReference type="NCBI Taxonomy" id="2661687"/>
    <lineage>
        <taxon>Bacteria</taxon>
        <taxon>Pseudomonadati</taxon>
        <taxon>Pseudomonadota</taxon>
        <taxon>Alphaproteobacteria</taxon>
        <taxon>Acetobacterales</taxon>
        <taxon>Acetobacteraceae</taxon>
        <taxon>Acetobacter</taxon>
    </lineage>
</organism>
<sequence>MVMGGWAWLSRGIAYAFIVFSGAILLVSPVPTLGLLWDMAMLCGFSALFVLLQMFALTGRPLSTPFYEGKFFIRLHEYGAYILLAFVACHIGFSLWAEPLLLEDMLPPVTGVMQTGAVTLMLLAVATFASLPPVRRTAFGTARLFRRCHSVLATLLLCAAAAHAWLAGLRLDGFWSSVVLAVPVGVALTLPWAARWAARPHRTPGKRARNTARFAAPVAMAILSLGAALPLLGAALLHWRTW</sequence>